<evidence type="ECO:0000256" key="3">
    <source>
        <dbReference type="ARBA" id="ARBA00022691"/>
    </source>
</evidence>
<dbReference type="InterPro" id="IPR050320">
    <property type="entry name" value="N5-glutamine_MTase"/>
</dbReference>
<dbReference type="HAMAP" id="MF_02126">
    <property type="entry name" value="RF_methyltr_PrmC"/>
    <property type="match status" value="1"/>
</dbReference>
<comment type="caution">
    <text evidence="8">The sequence shown here is derived from an EMBL/GenBank/DDBJ whole genome shotgun (WGS) entry which is preliminary data.</text>
</comment>
<feature type="binding site" evidence="5">
    <location>
        <position position="169"/>
    </location>
    <ligand>
        <name>S-adenosyl-L-methionine</name>
        <dbReference type="ChEBI" id="CHEBI:59789"/>
    </ligand>
</feature>
<dbReference type="GO" id="GO:0102559">
    <property type="term" value="F:peptide chain release factor N(5)-glutamine methyltransferase activity"/>
    <property type="evidence" value="ECO:0007669"/>
    <property type="project" value="UniProtKB-EC"/>
</dbReference>
<keyword evidence="2 5" id="KW-0808">Transferase</keyword>
<feature type="binding site" evidence="5">
    <location>
        <position position="141"/>
    </location>
    <ligand>
        <name>S-adenosyl-L-methionine</name>
        <dbReference type="ChEBI" id="CHEBI:59789"/>
    </ligand>
</feature>
<dbReference type="PANTHER" id="PTHR18895:SF74">
    <property type="entry name" value="MTRF1L RELEASE FACTOR GLUTAMINE METHYLTRANSFERASE"/>
    <property type="match status" value="1"/>
</dbReference>
<evidence type="ECO:0000256" key="2">
    <source>
        <dbReference type="ARBA" id="ARBA00022679"/>
    </source>
</evidence>
<dbReference type="Proteomes" id="UP001597059">
    <property type="component" value="Unassembled WGS sequence"/>
</dbReference>
<dbReference type="InterPro" id="IPR029063">
    <property type="entry name" value="SAM-dependent_MTases_sf"/>
</dbReference>
<keyword evidence="1 5" id="KW-0489">Methyltransferase</keyword>
<dbReference type="Pfam" id="PF17827">
    <property type="entry name" value="PrmC_N"/>
    <property type="match status" value="1"/>
</dbReference>
<feature type="domain" description="Release factor glutamine methyltransferase N-terminal" evidence="7">
    <location>
        <begin position="6"/>
        <end position="74"/>
    </location>
</feature>
<name>A0ABW4B1T0_9GAMM</name>
<dbReference type="InterPro" id="IPR002052">
    <property type="entry name" value="DNA_methylase_N6_adenine_CS"/>
</dbReference>
<organism evidence="8 9">
    <name type="scientific">Rhodanobacter aciditrophus</name>
    <dbReference type="NCBI Taxonomy" id="1623218"/>
    <lineage>
        <taxon>Bacteria</taxon>
        <taxon>Pseudomonadati</taxon>
        <taxon>Pseudomonadota</taxon>
        <taxon>Gammaproteobacteria</taxon>
        <taxon>Lysobacterales</taxon>
        <taxon>Rhodanobacteraceae</taxon>
        <taxon>Rhodanobacter</taxon>
    </lineage>
</organism>
<dbReference type="PANTHER" id="PTHR18895">
    <property type="entry name" value="HEMK METHYLTRANSFERASE"/>
    <property type="match status" value="1"/>
</dbReference>
<evidence type="ECO:0000256" key="1">
    <source>
        <dbReference type="ARBA" id="ARBA00022603"/>
    </source>
</evidence>
<sequence>MTIDTLLKQAYGRLDTLSDTAQLDAQLLLAHIMGVSTTYFFTWPDKSVCDAHQVGFETLLARREKGEPIAYILGEQDFWSLSLETSAHTLIPRADTERLVEVALDLLPQGAGSILDLGTGTGAIALALAKEWSASKVMGVDYQAEAVALSQSNAIRNDVSNAEFRQSNWFSEVKDAAPFELIVSNPPYIDPEDEHLTQGDVRFEPLTALIAQEKGMADIRHIVSQSKDYLVKKGWLMFEHGYDQGSAVRSLLEIHGFEEIATYQDLGGNDRVTVGRLIERSQGE</sequence>
<gene>
    <name evidence="5 8" type="primary">prmC</name>
    <name evidence="8" type="ORF">ACFQ45_12355</name>
</gene>
<protein>
    <recommendedName>
        <fullName evidence="5">Release factor glutamine methyltransferase</fullName>
        <shortName evidence="5">RF MTase</shortName>
        <ecNumber evidence="5">2.1.1.297</ecNumber>
    </recommendedName>
    <alternativeName>
        <fullName evidence="5">N5-glutamine methyltransferase PrmC</fullName>
    </alternativeName>
    <alternativeName>
        <fullName evidence="5">Protein-(glutamine-N5) MTase PrmC</fullName>
    </alternativeName>
    <alternativeName>
        <fullName evidence="5">Protein-glutamine N-methyltransferase PrmC</fullName>
    </alternativeName>
</protein>
<dbReference type="Gene3D" id="3.40.50.150">
    <property type="entry name" value="Vaccinia Virus protein VP39"/>
    <property type="match status" value="1"/>
</dbReference>
<dbReference type="InterPro" id="IPR004556">
    <property type="entry name" value="HemK-like"/>
</dbReference>
<dbReference type="CDD" id="cd02440">
    <property type="entry name" value="AdoMet_MTases"/>
    <property type="match status" value="1"/>
</dbReference>
<dbReference type="Gene3D" id="1.10.8.10">
    <property type="entry name" value="DNA helicase RuvA subunit, C-terminal domain"/>
    <property type="match status" value="1"/>
</dbReference>
<feature type="binding site" evidence="5">
    <location>
        <begin position="118"/>
        <end position="122"/>
    </location>
    <ligand>
        <name>S-adenosyl-L-methionine</name>
        <dbReference type="ChEBI" id="CHEBI:59789"/>
    </ligand>
</feature>
<comment type="catalytic activity">
    <reaction evidence="4 5">
        <text>L-glutaminyl-[peptide chain release factor] + S-adenosyl-L-methionine = N(5)-methyl-L-glutaminyl-[peptide chain release factor] + S-adenosyl-L-homocysteine + H(+)</text>
        <dbReference type="Rhea" id="RHEA:42896"/>
        <dbReference type="Rhea" id="RHEA-COMP:10271"/>
        <dbReference type="Rhea" id="RHEA-COMP:10272"/>
        <dbReference type="ChEBI" id="CHEBI:15378"/>
        <dbReference type="ChEBI" id="CHEBI:30011"/>
        <dbReference type="ChEBI" id="CHEBI:57856"/>
        <dbReference type="ChEBI" id="CHEBI:59789"/>
        <dbReference type="ChEBI" id="CHEBI:61891"/>
        <dbReference type="EC" id="2.1.1.297"/>
    </reaction>
</comment>
<dbReference type="PROSITE" id="PS00092">
    <property type="entry name" value="N6_MTASE"/>
    <property type="match status" value="1"/>
</dbReference>
<evidence type="ECO:0000256" key="5">
    <source>
        <dbReference type="HAMAP-Rule" id="MF_02126"/>
    </source>
</evidence>
<dbReference type="InterPro" id="IPR040758">
    <property type="entry name" value="PrmC_N"/>
</dbReference>
<evidence type="ECO:0000256" key="4">
    <source>
        <dbReference type="ARBA" id="ARBA00048391"/>
    </source>
</evidence>
<proteinExistence type="inferred from homology"/>
<dbReference type="NCBIfam" id="TIGR00536">
    <property type="entry name" value="hemK_fam"/>
    <property type="match status" value="1"/>
</dbReference>
<feature type="binding site" evidence="5">
    <location>
        <position position="185"/>
    </location>
    <ligand>
        <name>S-adenosyl-L-methionine</name>
        <dbReference type="ChEBI" id="CHEBI:59789"/>
    </ligand>
</feature>
<dbReference type="SUPFAM" id="SSF53335">
    <property type="entry name" value="S-adenosyl-L-methionine-dependent methyltransferases"/>
    <property type="match status" value="1"/>
</dbReference>
<keyword evidence="9" id="KW-1185">Reference proteome</keyword>
<feature type="binding site" evidence="5">
    <location>
        <begin position="185"/>
        <end position="188"/>
    </location>
    <ligand>
        <name>substrate</name>
    </ligand>
</feature>
<dbReference type="EMBL" id="JBHTMN010000014">
    <property type="protein sequence ID" value="MFD1384167.1"/>
    <property type="molecule type" value="Genomic_DNA"/>
</dbReference>
<dbReference type="InterPro" id="IPR007848">
    <property type="entry name" value="Small_mtfrase_dom"/>
</dbReference>
<comment type="function">
    <text evidence="5">Methylates the class 1 translation termination release factors RF1/PrfA and RF2/PrfB on the glutamine residue of the universally conserved GGQ motif.</text>
</comment>
<reference evidence="9" key="1">
    <citation type="journal article" date="2019" name="Int. J. Syst. Evol. Microbiol.">
        <title>The Global Catalogue of Microorganisms (GCM) 10K type strain sequencing project: providing services to taxonomists for standard genome sequencing and annotation.</title>
        <authorList>
            <consortium name="The Broad Institute Genomics Platform"/>
            <consortium name="The Broad Institute Genome Sequencing Center for Infectious Disease"/>
            <person name="Wu L."/>
            <person name="Ma J."/>
        </authorList>
    </citation>
    <scope>NUCLEOTIDE SEQUENCE [LARGE SCALE GENOMIC DNA]</scope>
    <source>
        <strain evidence="9">JCM 30774</strain>
    </source>
</reference>
<dbReference type="RefSeq" id="WP_377368136.1">
    <property type="nucleotide sequence ID" value="NZ_JBHTMN010000014.1"/>
</dbReference>
<evidence type="ECO:0000313" key="9">
    <source>
        <dbReference type="Proteomes" id="UP001597059"/>
    </source>
</evidence>
<dbReference type="EC" id="2.1.1.297" evidence="5"/>
<evidence type="ECO:0000259" key="7">
    <source>
        <dbReference type="Pfam" id="PF17827"/>
    </source>
</evidence>
<accession>A0ABW4B1T0</accession>
<dbReference type="NCBIfam" id="TIGR03534">
    <property type="entry name" value="RF_mod_PrmC"/>
    <property type="match status" value="1"/>
</dbReference>
<dbReference type="Pfam" id="PF05175">
    <property type="entry name" value="MTS"/>
    <property type="match status" value="1"/>
</dbReference>
<keyword evidence="3 5" id="KW-0949">S-adenosyl-L-methionine</keyword>
<evidence type="ECO:0000313" key="8">
    <source>
        <dbReference type="EMBL" id="MFD1384167.1"/>
    </source>
</evidence>
<dbReference type="InterPro" id="IPR019874">
    <property type="entry name" value="RF_methyltr_PrmC"/>
</dbReference>
<comment type="similarity">
    <text evidence="5">Belongs to the protein N5-glutamine methyltransferase family. PrmC subfamily.</text>
</comment>
<feature type="domain" description="Methyltransferase small" evidence="6">
    <location>
        <begin position="106"/>
        <end position="193"/>
    </location>
</feature>
<evidence type="ECO:0000259" key="6">
    <source>
        <dbReference type="Pfam" id="PF05175"/>
    </source>
</evidence>
<dbReference type="GO" id="GO:0032259">
    <property type="term" value="P:methylation"/>
    <property type="evidence" value="ECO:0007669"/>
    <property type="project" value="UniProtKB-KW"/>
</dbReference>